<sequence length="493" mass="54454">MFTSSLLLLGLAVASAVGVAQKPIAVHTDAYSSYDAGLFRPMEDLSLLSTSGFTTLGHPLFPNYNVRIKKSEFCDGTVNAYTGYIDVEARHLFFYFFESRSKPEEDDVIFWTNGGPGCSSSAGLFMELGPCRVNDVHNVTFNPYSWNEKANVFFIDQPIGVGFSYADHGEYVSTTEEAAVDVASFVAIFFEHFSDFKGRPFHMAGESAGGRFIPVFASTVYEQNAKLIAAGATPVNLDSAMIGNGCTDWKAMMSSWYTLMCQPTHLDPISDISTCVGMKQRLSRCEKWFQEACYDTSDAINCNAALAFCATITDGPFNAAGINPYDITKSCTPEELEDSLCYPIMKKMSAFLDRPDIRKTIGVDASRGNFSMCNMEVNARFEAKLDHIFPTQLYISALLERGVRVLIYVGANDWACNWVGNERMTLALEWTGQDEFAAQPLREWKVGGQKAGLTRSAGPLTFVTIDGAGHMAPYDKGEESLEIVKRWLAKEEL</sequence>
<dbReference type="PANTHER" id="PTHR11802">
    <property type="entry name" value="SERINE PROTEASE FAMILY S10 SERINE CARBOXYPEPTIDASE"/>
    <property type="match status" value="1"/>
</dbReference>
<keyword evidence="6" id="KW-0325">Glycoprotein</keyword>
<feature type="signal peptide" evidence="7">
    <location>
        <begin position="1"/>
        <end position="16"/>
    </location>
</feature>
<organism evidence="8 9">
    <name type="scientific">Phlebiopsis gigantea (strain 11061_1 CR5-6)</name>
    <name type="common">White-rot fungus</name>
    <name type="synonym">Peniophora gigantea</name>
    <dbReference type="NCBI Taxonomy" id="745531"/>
    <lineage>
        <taxon>Eukaryota</taxon>
        <taxon>Fungi</taxon>
        <taxon>Dikarya</taxon>
        <taxon>Basidiomycota</taxon>
        <taxon>Agaricomycotina</taxon>
        <taxon>Agaricomycetes</taxon>
        <taxon>Polyporales</taxon>
        <taxon>Phanerochaetaceae</taxon>
        <taxon>Phlebiopsis</taxon>
    </lineage>
</organism>
<evidence type="ECO:0000313" key="8">
    <source>
        <dbReference type="EMBL" id="KIP08636.1"/>
    </source>
</evidence>
<dbReference type="Pfam" id="PF00450">
    <property type="entry name" value="Peptidase_S10"/>
    <property type="match status" value="1"/>
</dbReference>
<keyword evidence="7" id="KW-0732">Signal</keyword>
<reference evidence="8 9" key="1">
    <citation type="journal article" date="2014" name="PLoS Genet.">
        <title>Analysis of the Phlebiopsis gigantea genome, transcriptome and secretome provides insight into its pioneer colonization strategies of wood.</title>
        <authorList>
            <person name="Hori C."/>
            <person name="Ishida T."/>
            <person name="Igarashi K."/>
            <person name="Samejima M."/>
            <person name="Suzuki H."/>
            <person name="Master E."/>
            <person name="Ferreira P."/>
            <person name="Ruiz-Duenas F.J."/>
            <person name="Held B."/>
            <person name="Canessa P."/>
            <person name="Larrondo L.F."/>
            <person name="Schmoll M."/>
            <person name="Druzhinina I.S."/>
            <person name="Kubicek C.P."/>
            <person name="Gaskell J.A."/>
            <person name="Kersten P."/>
            <person name="St John F."/>
            <person name="Glasner J."/>
            <person name="Sabat G."/>
            <person name="Splinter BonDurant S."/>
            <person name="Syed K."/>
            <person name="Yadav J."/>
            <person name="Mgbeahuruike A.C."/>
            <person name="Kovalchuk A."/>
            <person name="Asiegbu F.O."/>
            <person name="Lackner G."/>
            <person name="Hoffmeister D."/>
            <person name="Rencoret J."/>
            <person name="Gutierrez A."/>
            <person name="Sun H."/>
            <person name="Lindquist E."/>
            <person name="Barry K."/>
            <person name="Riley R."/>
            <person name="Grigoriev I.V."/>
            <person name="Henrissat B."/>
            <person name="Kues U."/>
            <person name="Berka R.M."/>
            <person name="Martinez A.T."/>
            <person name="Covert S.F."/>
            <person name="Blanchette R.A."/>
            <person name="Cullen D."/>
        </authorList>
    </citation>
    <scope>NUCLEOTIDE SEQUENCE [LARGE SCALE GENOMIC DNA]</scope>
    <source>
        <strain evidence="8 9">11061_1 CR5-6</strain>
    </source>
</reference>
<keyword evidence="3" id="KW-0121">Carboxypeptidase</keyword>
<name>A0A0C3S0W3_PHLG1</name>
<dbReference type="Gene3D" id="3.40.50.1820">
    <property type="entry name" value="alpha/beta hydrolase"/>
    <property type="match status" value="1"/>
</dbReference>
<dbReference type="AlphaFoldDB" id="A0A0C3S0W3"/>
<dbReference type="PANTHER" id="PTHR11802:SF113">
    <property type="entry name" value="SERINE CARBOXYPEPTIDASE CTSA-4.1"/>
    <property type="match status" value="1"/>
</dbReference>
<dbReference type="GO" id="GO:0000324">
    <property type="term" value="C:fungal-type vacuole"/>
    <property type="evidence" value="ECO:0007669"/>
    <property type="project" value="TreeGrafter"/>
</dbReference>
<evidence type="ECO:0000256" key="7">
    <source>
        <dbReference type="SAM" id="SignalP"/>
    </source>
</evidence>
<dbReference type="InterPro" id="IPR029058">
    <property type="entry name" value="AB_hydrolase_fold"/>
</dbReference>
<dbReference type="OrthoDB" id="443318at2759"/>
<keyword evidence="4" id="KW-0645">Protease</keyword>
<comment type="similarity">
    <text evidence="1">Belongs to the peptidase S10 family.</text>
</comment>
<evidence type="ECO:0000313" key="9">
    <source>
        <dbReference type="Proteomes" id="UP000053257"/>
    </source>
</evidence>
<evidence type="ECO:0000256" key="1">
    <source>
        <dbReference type="ARBA" id="ARBA00009431"/>
    </source>
</evidence>
<dbReference type="SUPFAM" id="SSF53474">
    <property type="entry name" value="alpha/beta-Hydrolases"/>
    <property type="match status" value="1"/>
</dbReference>
<dbReference type="GO" id="GO:0006508">
    <property type="term" value="P:proteolysis"/>
    <property type="evidence" value="ECO:0007669"/>
    <property type="project" value="UniProtKB-KW"/>
</dbReference>
<dbReference type="Gene3D" id="1.10.287.410">
    <property type="match status" value="1"/>
</dbReference>
<evidence type="ECO:0000256" key="6">
    <source>
        <dbReference type="ARBA" id="ARBA00023180"/>
    </source>
</evidence>
<dbReference type="EMBL" id="KN840477">
    <property type="protein sequence ID" value="KIP08636.1"/>
    <property type="molecule type" value="Genomic_DNA"/>
</dbReference>
<dbReference type="GO" id="GO:0004185">
    <property type="term" value="F:serine-type carboxypeptidase activity"/>
    <property type="evidence" value="ECO:0007669"/>
    <property type="project" value="UniProtKB-EC"/>
</dbReference>
<dbReference type="InterPro" id="IPR001563">
    <property type="entry name" value="Peptidase_S10"/>
</dbReference>
<evidence type="ECO:0000256" key="2">
    <source>
        <dbReference type="ARBA" id="ARBA00012446"/>
    </source>
</evidence>
<dbReference type="Proteomes" id="UP000053257">
    <property type="component" value="Unassembled WGS sequence"/>
</dbReference>
<dbReference type="STRING" id="745531.A0A0C3S0W3"/>
<evidence type="ECO:0000256" key="5">
    <source>
        <dbReference type="ARBA" id="ARBA00022801"/>
    </source>
</evidence>
<gene>
    <name evidence="8" type="ORF">PHLGIDRAFT_126931</name>
</gene>
<feature type="chain" id="PRO_5002181165" description="carboxypeptidase C" evidence="7">
    <location>
        <begin position="17"/>
        <end position="493"/>
    </location>
</feature>
<keyword evidence="5" id="KW-0378">Hydrolase</keyword>
<protein>
    <recommendedName>
        <fullName evidence="2">carboxypeptidase C</fullName>
        <ecNumber evidence="2">3.4.16.5</ecNumber>
    </recommendedName>
</protein>
<accession>A0A0C3S0W3</accession>
<evidence type="ECO:0000256" key="3">
    <source>
        <dbReference type="ARBA" id="ARBA00022645"/>
    </source>
</evidence>
<keyword evidence="9" id="KW-1185">Reference proteome</keyword>
<dbReference type="PRINTS" id="PR00724">
    <property type="entry name" value="CRBOXYPTASEC"/>
</dbReference>
<dbReference type="HOGENOM" id="CLU_008523_10_4_1"/>
<dbReference type="EC" id="3.4.16.5" evidence="2"/>
<evidence type="ECO:0000256" key="4">
    <source>
        <dbReference type="ARBA" id="ARBA00022670"/>
    </source>
</evidence>
<proteinExistence type="inferred from homology"/>